<protein>
    <submittedName>
        <fullName evidence="6">Uncharacterized protein</fullName>
    </submittedName>
</protein>
<dbReference type="EMBL" id="BGZK01001839">
    <property type="protein sequence ID" value="GBP87156.1"/>
    <property type="molecule type" value="Genomic_DNA"/>
</dbReference>
<evidence type="ECO:0000256" key="1">
    <source>
        <dbReference type="ARBA" id="ARBA00004651"/>
    </source>
</evidence>
<keyword evidence="5" id="KW-0472">Membrane</keyword>
<evidence type="ECO:0000313" key="6">
    <source>
        <dbReference type="EMBL" id="GBP87156.1"/>
    </source>
</evidence>
<dbReference type="GO" id="GO:0005886">
    <property type="term" value="C:plasma membrane"/>
    <property type="evidence" value="ECO:0007669"/>
    <property type="project" value="UniProtKB-SubCell"/>
</dbReference>
<gene>
    <name evidence="6" type="ORF">EVAR_62625_1</name>
</gene>
<comment type="subcellular location">
    <subcellularLocation>
        <location evidence="1">Cell membrane</location>
        <topology evidence="1">Multi-pass membrane protein</topology>
    </subcellularLocation>
</comment>
<name>A0A4C1ZF50_EUMVA</name>
<dbReference type="GO" id="GO:0050909">
    <property type="term" value="P:sensory perception of taste"/>
    <property type="evidence" value="ECO:0007669"/>
    <property type="project" value="InterPro"/>
</dbReference>
<keyword evidence="7" id="KW-1185">Reference proteome</keyword>
<proteinExistence type="predicted"/>
<comment type="caution">
    <text evidence="6">The sequence shown here is derived from an EMBL/GenBank/DDBJ whole genome shotgun (WGS) entry which is preliminary data.</text>
</comment>
<evidence type="ECO:0000313" key="7">
    <source>
        <dbReference type="Proteomes" id="UP000299102"/>
    </source>
</evidence>
<reference evidence="6 7" key="1">
    <citation type="journal article" date="2019" name="Commun. Biol.">
        <title>The bagworm genome reveals a unique fibroin gene that provides high tensile strength.</title>
        <authorList>
            <person name="Kono N."/>
            <person name="Nakamura H."/>
            <person name="Ohtoshi R."/>
            <person name="Tomita M."/>
            <person name="Numata K."/>
            <person name="Arakawa K."/>
        </authorList>
    </citation>
    <scope>NUCLEOTIDE SEQUENCE [LARGE SCALE GENOMIC DNA]</scope>
</reference>
<evidence type="ECO:0000256" key="2">
    <source>
        <dbReference type="ARBA" id="ARBA00022475"/>
    </source>
</evidence>
<evidence type="ECO:0000256" key="4">
    <source>
        <dbReference type="ARBA" id="ARBA00022989"/>
    </source>
</evidence>
<evidence type="ECO:0000256" key="5">
    <source>
        <dbReference type="ARBA" id="ARBA00023136"/>
    </source>
</evidence>
<organism evidence="6 7">
    <name type="scientific">Eumeta variegata</name>
    <name type="common">Bagworm moth</name>
    <name type="synonym">Eumeta japonica</name>
    <dbReference type="NCBI Taxonomy" id="151549"/>
    <lineage>
        <taxon>Eukaryota</taxon>
        <taxon>Metazoa</taxon>
        <taxon>Ecdysozoa</taxon>
        <taxon>Arthropoda</taxon>
        <taxon>Hexapoda</taxon>
        <taxon>Insecta</taxon>
        <taxon>Pterygota</taxon>
        <taxon>Neoptera</taxon>
        <taxon>Endopterygota</taxon>
        <taxon>Lepidoptera</taxon>
        <taxon>Glossata</taxon>
        <taxon>Ditrysia</taxon>
        <taxon>Tineoidea</taxon>
        <taxon>Psychidae</taxon>
        <taxon>Oiketicinae</taxon>
        <taxon>Eumeta</taxon>
    </lineage>
</organism>
<evidence type="ECO:0000256" key="3">
    <source>
        <dbReference type="ARBA" id="ARBA00022692"/>
    </source>
</evidence>
<dbReference type="AlphaFoldDB" id="A0A4C1ZF50"/>
<keyword evidence="4" id="KW-1133">Transmembrane helix</keyword>
<dbReference type="Proteomes" id="UP000299102">
    <property type="component" value="Unassembled WGS sequence"/>
</dbReference>
<dbReference type="Pfam" id="PF08395">
    <property type="entry name" value="7tm_7"/>
    <property type="match status" value="1"/>
</dbReference>
<accession>A0A4C1ZF50</accession>
<keyword evidence="3" id="KW-0812">Transmembrane</keyword>
<keyword evidence="2" id="KW-1003">Cell membrane</keyword>
<sequence length="98" mass="11248">MIMLCLENIHSAVLTSLPGVIAAMIESRVDHIKLTLTERLYFSKDTKEAAYIRRFLEILQLRPFALRLCRLVPVDMRLPVGLLSLCTTYLIVLAQFQQ</sequence>
<dbReference type="InterPro" id="IPR013604">
    <property type="entry name" value="7TM_chemorcpt"/>
</dbReference>
<dbReference type="OrthoDB" id="7477935at2759"/>